<gene>
    <name evidence="1" type="ORF">LOD99_10045</name>
</gene>
<protein>
    <submittedName>
        <fullName evidence="1">Uncharacterized protein</fullName>
    </submittedName>
</protein>
<proteinExistence type="predicted"/>
<sequence>MDNILAASKAKSQSSVQSNQHVYHQLVPQYAELEEMHGGPVLNYTDNKILIPADVSRIRTEISNEEGRVERMDALLQSVLQMSNQIHRKLDEISMYLTKDSPESADKKLEFQNQADKIDEYLTQGDKSNQELHQVMKELKPKLSMLLLQTQSSQVVFQS</sequence>
<keyword evidence="2" id="KW-1185">Reference proteome</keyword>
<evidence type="ECO:0000313" key="1">
    <source>
        <dbReference type="EMBL" id="KAI6661321.1"/>
    </source>
</evidence>
<reference evidence="1 2" key="1">
    <citation type="journal article" date="2023" name="BMC Biol.">
        <title>The compact genome of the sponge Oopsacas minuta (Hexactinellida) is lacking key metazoan core genes.</title>
        <authorList>
            <person name="Santini S."/>
            <person name="Schenkelaars Q."/>
            <person name="Jourda C."/>
            <person name="Duchesne M."/>
            <person name="Belahbib H."/>
            <person name="Rocher C."/>
            <person name="Selva M."/>
            <person name="Riesgo A."/>
            <person name="Vervoort M."/>
            <person name="Leys S.P."/>
            <person name="Kodjabachian L."/>
            <person name="Le Bivic A."/>
            <person name="Borchiellini C."/>
            <person name="Claverie J.M."/>
            <person name="Renard E."/>
        </authorList>
    </citation>
    <scope>NUCLEOTIDE SEQUENCE [LARGE SCALE GENOMIC DNA]</scope>
    <source>
        <strain evidence="1">SPO-2</strain>
    </source>
</reference>
<evidence type="ECO:0000313" key="2">
    <source>
        <dbReference type="Proteomes" id="UP001165289"/>
    </source>
</evidence>
<accession>A0AAV7KJJ9</accession>
<dbReference type="Proteomes" id="UP001165289">
    <property type="component" value="Unassembled WGS sequence"/>
</dbReference>
<comment type="caution">
    <text evidence="1">The sequence shown here is derived from an EMBL/GenBank/DDBJ whole genome shotgun (WGS) entry which is preliminary data.</text>
</comment>
<dbReference type="EMBL" id="JAKMXF010000015">
    <property type="protein sequence ID" value="KAI6661321.1"/>
    <property type="molecule type" value="Genomic_DNA"/>
</dbReference>
<dbReference type="AlphaFoldDB" id="A0AAV7KJJ9"/>
<name>A0AAV7KJJ9_9METZ</name>
<organism evidence="1 2">
    <name type="scientific">Oopsacas minuta</name>
    <dbReference type="NCBI Taxonomy" id="111878"/>
    <lineage>
        <taxon>Eukaryota</taxon>
        <taxon>Metazoa</taxon>
        <taxon>Porifera</taxon>
        <taxon>Hexactinellida</taxon>
        <taxon>Hexasterophora</taxon>
        <taxon>Lyssacinosida</taxon>
        <taxon>Leucopsacidae</taxon>
        <taxon>Oopsacas</taxon>
    </lineage>
</organism>